<dbReference type="InterPro" id="IPR001647">
    <property type="entry name" value="HTH_TetR"/>
</dbReference>
<dbReference type="PANTHER" id="PTHR30328">
    <property type="entry name" value="TRANSCRIPTIONAL REPRESSOR"/>
    <property type="match status" value="1"/>
</dbReference>
<dbReference type="Pfam" id="PF00440">
    <property type="entry name" value="TetR_N"/>
    <property type="match status" value="1"/>
</dbReference>
<proteinExistence type="predicted"/>
<comment type="caution">
    <text evidence="4">The sequence shown here is derived from an EMBL/GenBank/DDBJ whole genome shotgun (WGS) entry which is preliminary data.</text>
</comment>
<dbReference type="SUPFAM" id="SSF46689">
    <property type="entry name" value="Homeodomain-like"/>
    <property type="match status" value="1"/>
</dbReference>
<evidence type="ECO:0000313" key="4">
    <source>
        <dbReference type="EMBL" id="EFB33328.1"/>
    </source>
</evidence>
<evidence type="ECO:0000259" key="3">
    <source>
        <dbReference type="PROSITE" id="PS50977"/>
    </source>
</evidence>
<dbReference type="PRINTS" id="PR00455">
    <property type="entry name" value="HTHTETR"/>
</dbReference>
<gene>
    <name evidence="4" type="ORF">HMPREF0971_00087</name>
</gene>
<organism evidence="4 5">
    <name type="scientific">Segatella oris F0302</name>
    <dbReference type="NCBI Taxonomy" id="649760"/>
    <lineage>
        <taxon>Bacteria</taxon>
        <taxon>Pseudomonadati</taxon>
        <taxon>Bacteroidota</taxon>
        <taxon>Bacteroidia</taxon>
        <taxon>Bacteroidales</taxon>
        <taxon>Prevotellaceae</taxon>
        <taxon>Segatella</taxon>
    </lineage>
</organism>
<feature type="domain" description="HTH tetR-type" evidence="3">
    <location>
        <begin position="75"/>
        <end position="135"/>
    </location>
</feature>
<evidence type="ECO:0000313" key="5">
    <source>
        <dbReference type="Proteomes" id="UP000004079"/>
    </source>
</evidence>
<dbReference type="AlphaFoldDB" id="D1QMS8"/>
<sequence>MIGQGCFFRNFYHFRLFKVLFSFSFFLPSLAKLAKNVGLNMRFLLFFVTLQKNISRASYLQILMHKTNATTEYREQLKGRILETAMHEFMTNGIRQVKMDDIARKLGISKRTLYEIYDNKEDLLMEGIRESENCYDQYMEDFQLKHATSVMDVFAEFYRYKVERFQNISPAFFIDLHKYTRIISYLDSVHESRNKKGKLFFQRGVEEGYFRGDVDYNLLEQISSVAMRHVMEHQLYQLYSMKHILYNIIFLFMRGICTEKGQAILDEKLKILR</sequence>
<dbReference type="PANTHER" id="PTHR30328:SF54">
    <property type="entry name" value="HTH-TYPE TRANSCRIPTIONAL REPRESSOR SCO4008"/>
    <property type="match status" value="1"/>
</dbReference>
<evidence type="ECO:0000256" key="1">
    <source>
        <dbReference type="ARBA" id="ARBA00023125"/>
    </source>
</evidence>
<keyword evidence="1 2" id="KW-0238">DNA-binding</keyword>
<dbReference type="InterPro" id="IPR009057">
    <property type="entry name" value="Homeodomain-like_sf"/>
</dbReference>
<dbReference type="HOGENOM" id="CLU_069356_30_0_10"/>
<name>D1QMS8_9BACT</name>
<dbReference type="EMBL" id="ACUZ02000003">
    <property type="protein sequence ID" value="EFB33328.1"/>
    <property type="molecule type" value="Genomic_DNA"/>
</dbReference>
<accession>D1QMS8</accession>
<feature type="DNA-binding region" description="H-T-H motif" evidence="2">
    <location>
        <begin position="98"/>
        <end position="117"/>
    </location>
</feature>
<reference evidence="4 5" key="1">
    <citation type="submission" date="2009-11" db="EMBL/GenBank/DDBJ databases">
        <authorList>
            <person name="Weinstock G."/>
            <person name="Sodergren E."/>
            <person name="Clifton S."/>
            <person name="Fulton L."/>
            <person name="Fulton B."/>
            <person name="Courtney L."/>
            <person name="Fronick C."/>
            <person name="Harrison M."/>
            <person name="Strong C."/>
            <person name="Farmer C."/>
            <person name="Delahaunty K."/>
            <person name="Markovic C."/>
            <person name="Hall O."/>
            <person name="Minx P."/>
            <person name="Tomlinson C."/>
            <person name="Mitreva M."/>
            <person name="Nelson J."/>
            <person name="Hou S."/>
            <person name="Wollam A."/>
            <person name="Pepin K.H."/>
            <person name="Johnson M."/>
            <person name="Bhonagiri V."/>
            <person name="Nash W.E."/>
            <person name="Warren W."/>
            <person name="Chinwalla A."/>
            <person name="Mardis E.R."/>
            <person name="Wilson R.K."/>
        </authorList>
    </citation>
    <scope>NUCLEOTIDE SEQUENCE [LARGE SCALE GENOMIC DNA]</scope>
    <source>
        <strain evidence="4 5">F0302</strain>
    </source>
</reference>
<evidence type="ECO:0000256" key="2">
    <source>
        <dbReference type="PROSITE-ProRule" id="PRU00335"/>
    </source>
</evidence>
<dbReference type="Gene3D" id="1.10.357.10">
    <property type="entry name" value="Tetracycline Repressor, domain 2"/>
    <property type="match status" value="1"/>
</dbReference>
<dbReference type="GO" id="GO:0003677">
    <property type="term" value="F:DNA binding"/>
    <property type="evidence" value="ECO:0007669"/>
    <property type="project" value="UniProtKB-UniRule"/>
</dbReference>
<dbReference type="PROSITE" id="PS50977">
    <property type="entry name" value="HTH_TETR_2"/>
    <property type="match status" value="1"/>
</dbReference>
<dbReference type="InterPro" id="IPR050109">
    <property type="entry name" value="HTH-type_TetR-like_transc_reg"/>
</dbReference>
<protein>
    <submittedName>
        <fullName evidence="4">Transcriptional regulator, TetR family</fullName>
    </submittedName>
</protein>
<dbReference type="STRING" id="649760.HMPREF0971_00087"/>
<dbReference type="Proteomes" id="UP000004079">
    <property type="component" value="Unassembled WGS sequence"/>
</dbReference>